<name>A0A2M8LTV7_9ACTN</name>
<organism evidence="1 2">
    <name type="scientific">Streptomyces carminius</name>
    <dbReference type="NCBI Taxonomy" id="2665496"/>
    <lineage>
        <taxon>Bacteria</taxon>
        <taxon>Bacillati</taxon>
        <taxon>Actinomycetota</taxon>
        <taxon>Actinomycetes</taxon>
        <taxon>Kitasatosporales</taxon>
        <taxon>Streptomycetaceae</taxon>
        <taxon>Streptomyces</taxon>
    </lineage>
</organism>
<proteinExistence type="predicted"/>
<dbReference type="RefSeq" id="WP_100204031.1">
    <property type="nucleotide sequence ID" value="NZ_PGGW01000066.1"/>
</dbReference>
<dbReference type="EMBL" id="PGGW01000066">
    <property type="protein sequence ID" value="PJE95387.1"/>
    <property type="molecule type" value="Genomic_DNA"/>
</dbReference>
<accession>A0A2M8LTV7</accession>
<sequence length="351" mass="39551">MPGHEHLLTRVIPELVMQNKLRPSAGSRLRARGGPPAIEITGLGETERDELLKRLCRRYRRVLPVNDPAEMPLSPGRTVDSLWYLSTRVYGLGDRVNWRRPIRFPRFALGLTAYAWAEKNDRPGLAEIERMHEWLERELRKRSDGNPRPAGEVLADLEASLAAVGGLVGGGAATTAVMARTLLARRRVSRVALRWWERVLRTPSGTFARRETVATELFRVFGGDRGGRKPSREQFLAAALLADIDAHYGLRRRLNRDLLPVILLPEYKDGGREFLDTLLWAYDIAFPHRPGKRTVTRPVVIAVADGKPGEPEAGPLERLELELSEWKPQAKDGVRKRWVLRVAATEPGEGR</sequence>
<dbReference type="Proteomes" id="UP000230407">
    <property type="component" value="Unassembled WGS sequence"/>
</dbReference>
<comment type="caution">
    <text evidence="1">The sequence shown here is derived from an EMBL/GenBank/DDBJ whole genome shotgun (WGS) entry which is preliminary data.</text>
</comment>
<reference evidence="1 2" key="1">
    <citation type="submission" date="2017-11" db="EMBL/GenBank/DDBJ databases">
        <title>Streptomyces carmine sp. nov., a novel actinomycete isolated from Sophora alopecuroides in Xinjiang, China.</title>
        <authorList>
            <person name="Wang Y."/>
            <person name="Luo X."/>
            <person name="Wan C."/>
            <person name="Zhang L."/>
        </authorList>
    </citation>
    <scope>NUCLEOTIDE SEQUENCE [LARGE SCALE GENOMIC DNA]</scope>
    <source>
        <strain evidence="1 2">TRM SA0054</strain>
    </source>
</reference>
<keyword evidence="2" id="KW-1185">Reference proteome</keyword>
<protein>
    <submittedName>
        <fullName evidence="1">Uncharacterized protein</fullName>
    </submittedName>
</protein>
<gene>
    <name evidence="1" type="ORF">CUT44_24225</name>
</gene>
<dbReference type="AlphaFoldDB" id="A0A2M8LTV7"/>
<evidence type="ECO:0000313" key="1">
    <source>
        <dbReference type="EMBL" id="PJE95387.1"/>
    </source>
</evidence>
<evidence type="ECO:0000313" key="2">
    <source>
        <dbReference type="Proteomes" id="UP000230407"/>
    </source>
</evidence>